<dbReference type="GO" id="GO:0005886">
    <property type="term" value="C:plasma membrane"/>
    <property type="evidence" value="ECO:0007669"/>
    <property type="project" value="UniProtKB-SubCell"/>
</dbReference>
<evidence type="ECO:0000313" key="8">
    <source>
        <dbReference type="EMBL" id="NEV69662.1"/>
    </source>
</evidence>
<name>A0A0C1YJY4_9CYAN</name>
<protein>
    <submittedName>
        <fullName evidence="8">DedA family protein</fullName>
    </submittedName>
</protein>
<evidence type="ECO:0000256" key="4">
    <source>
        <dbReference type="ARBA" id="ARBA00022692"/>
    </source>
</evidence>
<evidence type="ECO:0000259" key="7">
    <source>
        <dbReference type="Pfam" id="PF09335"/>
    </source>
</evidence>
<dbReference type="PANTHER" id="PTHR42709:SF6">
    <property type="entry name" value="UNDECAPRENYL PHOSPHATE TRANSPORTER A"/>
    <property type="match status" value="1"/>
</dbReference>
<dbReference type="AlphaFoldDB" id="A0A0C1YJY4"/>
<evidence type="ECO:0000256" key="2">
    <source>
        <dbReference type="ARBA" id="ARBA00010792"/>
    </source>
</evidence>
<accession>A0A0C1YJY4</accession>
<gene>
    <name evidence="8" type="ORF">QQ91_021425</name>
</gene>
<comment type="similarity">
    <text evidence="2">Belongs to the DedA family.</text>
</comment>
<organism evidence="8">
    <name type="scientific">Lyngbya confervoides BDU141951</name>
    <dbReference type="NCBI Taxonomy" id="1574623"/>
    <lineage>
        <taxon>Bacteria</taxon>
        <taxon>Bacillati</taxon>
        <taxon>Cyanobacteriota</taxon>
        <taxon>Cyanophyceae</taxon>
        <taxon>Oscillatoriophycideae</taxon>
        <taxon>Oscillatoriales</taxon>
        <taxon>Microcoleaceae</taxon>
        <taxon>Lyngbya</taxon>
    </lineage>
</organism>
<comment type="caution">
    <text evidence="8">The sequence shown here is derived from an EMBL/GenBank/DDBJ whole genome shotgun (WGS) entry which is preliminary data.</text>
</comment>
<evidence type="ECO:0000256" key="1">
    <source>
        <dbReference type="ARBA" id="ARBA00004651"/>
    </source>
</evidence>
<keyword evidence="3" id="KW-1003">Cell membrane</keyword>
<reference evidence="8" key="3">
    <citation type="submission" date="2020-02" db="EMBL/GenBank/DDBJ databases">
        <authorList>
            <person name="Sarangi A.N."/>
            <person name="Ghosh S."/>
            <person name="Mukherjee M."/>
            <person name="Tripathy S."/>
        </authorList>
    </citation>
    <scope>NUCLEOTIDE SEQUENCE</scope>
    <source>
        <strain evidence="8">BDU141951</strain>
    </source>
</reference>
<sequence>MFDWITTWLESLGYVGVFALMVLEHVFPPIPSEVVMPFAGFISSRSEEMSLMGVIIAGSLGSMGGTLVWYYVGRWVDQEQLMVLVARHGRWLTLKPRDIEKAIAFFQRGQGQWVVGLGRVVPGVRTYVSVPAGLSDMPLPAYLVYSGIGTVIWTAALAIAGYILGDRFDEVSHFIAPISKFVLIGLAVFAVGWVLYRRRRRRQNSQSPR</sequence>
<dbReference type="PANTHER" id="PTHR42709">
    <property type="entry name" value="ALKALINE PHOSPHATASE LIKE PROTEIN"/>
    <property type="match status" value="1"/>
</dbReference>
<dbReference type="Pfam" id="PF19706">
    <property type="entry name" value="DUF6203"/>
    <property type="match status" value="1"/>
</dbReference>
<keyword evidence="4" id="KW-0812">Transmembrane</keyword>
<keyword evidence="5" id="KW-1133">Transmembrane helix</keyword>
<evidence type="ECO:0000256" key="6">
    <source>
        <dbReference type="ARBA" id="ARBA00023136"/>
    </source>
</evidence>
<proteinExistence type="inferred from homology"/>
<dbReference type="InterPro" id="IPR051311">
    <property type="entry name" value="DedA_domain"/>
</dbReference>
<keyword evidence="6" id="KW-0472">Membrane</keyword>
<dbReference type="InterPro" id="IPR045777">
    <property type="entry name" value="DUF6203"/>
</dbReference>
<evidence type="ECO:0000256" key="5">
    <source>
        <dbReference type="ARBA" id="ARBA00022989"/>
    </source>
</evidence>
<feature type="domain" description="VTT" evidence="7">
    <location>
        <begin position="30"/>
        <end position="162"/>
    </location>
</feature>
<dbReference type="InterPro" id="IPR032816">
    <property type="entry name" value="VTT_dom"/>
</dbReference>
<comment type="subcellular location">
    <subcellularLocation>
        <location evidence="1">Cell membrane</location>
        <topology evidence="1">Multi-pass membrane protein</topology>
    </subcellularLocation>
</comment>
<reference evidence="8" key="2">
    <citation type="journal article" date="2015" name="Genome Announc.">
        <title>Draft Genome Sequence of Filamentous Marine Cyanobacterium Lyngbya confervoides Strain BDU141951.</title>
        <authorList>
            <person name="Chandrababunaidu M.M."/>
            <person name="Sen D."/>
            <person name="Tripathy S."/>
        </authorList>
    </citation>
    <scope>NUCLEOTIDE SEQUENCE</scope>
    <source>
        <strain evidence="8">BDU141951</strain>
    </source>
</reference>
<evidence type="ECO:0000256" key="3">
    <source>
        <dbReference type="ARBA" id="ARBA00022475"/>
    </source>
</evidence>
<dbReference type="EMBL" id="JTHE02000003">
    <property type="protein sequence ID" value="NEV69662.1"/>
    <property type="molecule type" value="Genomic_DNA"/>
</dbReference>
<reference evidence="8" key="1">
    <citation type="submission" date="2014-11" db="EMBL/GenBank/DDBJ databases">
        <authorList>
            <person name="Malar M.C."/>
            <person name="Sen D."/>
            <person name="Tripathy S."/>
        </authorList>
    </citation>
    <scope>NUCLEOTIDE SEQUENCE</scope>
    <source>
        <strain evidence="8">BDU141951</strain>
    </source>
</reference>
<dbReference type="Pfam" id="PF09335">
    <property type="entry name" value="VTT_dom"/>
    <property type="match status" value="1"/>
</dbReference>